<evidence type="ECO:0000313" key="7">
    <source>
        <dbReference type="EMBL" id="KAF2717515.1"/>
    </source>
</evidence>
<dbReference type="Gene3D" id="2.60.120.560">
    <property type="entry name" value="Exo-inulinase, domain 1"/>
    <property type="match status" value="1"/>
</dbReference>
<evidence type="ECO:0000256" key="3">
    <source>
        <dbReference type="ARBA" id="ARBA00023295"/>
    </source>
</evidence>
<dbReference type="SUPFAM" id="SSF75005">
    <property type="entry name" value="Arabinanase/levansucrase/invertase"/>
    <property type="match status" value="1"/>
</dbReference>
<dbReference type="InterPro" id="IPR013320">
    <property type="entry name" value="ConA-like_dom_sf"/>
</dbReference>
<accession>A0A9P4Q107</accession>
<dbReference type="SUPFAM" id="SSF49899">
    <property type="entry name" value="Concanavalin A-like lectins/glucanases"/>
    <property type="match status" value="1"/>
</dbReference>
<sequence length="661" mass="72696">MKGVLPVVASAFVARQTNTSINIPNYNLAPPNLSTLANGSLFETWRPRAHILPPANHIGDPCMHYSDPNTGLFHFGYLYSSDETSGAAGATTDDFVTYRDVNDNPKGPIFIEPGGKNDPIAVFDGSVIPMGINGTPTLLYSSISYLPLHWTIPYTKGSETQSLAVSYDGGANFTKVNTGPSIPGAPYGSFALNVTGFRDPFVFQSPQFDRALDSEDGTWYVTVSGGIHDVSSSQFLYRQLDPEFRDWEYLGQWWLETPNSTWGDGTWAGRWGFNMEVANNFFLDADGYNPEGMMFTTIGTEGGIAPVPQQKSPQRQMLWAAGTVSQNASIEVTPWNSPDPYSNGLLRFEPFMAGTLDWGFSAYAAAGKDVPSSLVSRSSGVPDRYISVLWLTNDEFSEVPFPIDQQGWDGTLTTPRELYLSTLKHVVNNNLVDEVASWRIKADSVKSTVRTVELELLGQKVVREAHAAYTKDCANHFIEGSRTFEPGSTYSEDSAKIVPFSISPSSKFFMMQTQLRFPDSARNSSDVKAGFQILSSELESTKIYYQFSNESVIVDRSSTSAAALTTDGIATANETGKLRLFDILEPGSTTSAIEPLNLTVIVDNAVVEIYINDRFALSTWAWSWYANSTGIAFFYEGSVGVEFGDVQVYEGLVDAWPERPR</sequence>
<dbReference type="Gene3D" id="2.115.10.20">
    <property type="entry name" value="Glycosyl hydrolase domain, family 43"/>
    <property type="match status" value="1"/>
</dbReference>
<reference evidence="7" key="1">
    <citation type="journal article" date="2020" name="Stud. Mycol.">
        <title>101 Dothideomycetes genomes: a test case for predicting lifestyles and emergence of pathogens.</title>
        <authorList>
            <person name="Haridas S."/>
            <person name="Albert R."/>
            <person name="Binder M."/>
            <person name="Bloem J."/>
            <person name="Labutti K."/>
            <person name="Salamov A."/>
            <person name="Andreopoulos B."/>
            <person name="Baker S."/>
            <person name="Barry K."/>
            <person name="Bills G."/>
            <person name="Bluhm B."/>
            <person name="Cannon C."/>
            <person name="Castanera R."/>
            <person name="Culley D."/>
            <person name="Daum C."/>
            <person name="Ezra D."/>
            <person name="Gonzalez J."/>
            <person name="Henrissat B."/>
            <person name="Kuo A."/>
            <person name="Liang C."/>
            <person name="Lipzen A."/>
            <person name="Lutzoni F."/>
            <person name="Magnuson J."/>
            <person name="Mondo S."/>
            <person name="Nolan M."/>
            <person name="Ohm R."/>
            <person name="Pangilinan J."/>
            <person name="Park H.-J."/>
            <person name="Ramirez L."/>
            <person name="Alfaro M."/>
            <person name="Sun H."/>
            <person name="Tritt A."/>
            <person name="Yoshinaga Y."/>
            <person name="Zwiers L.-H."/>
            <person name="Turgeon B."/>
            <person name="Goodwin S."/>
            <person name="Spatafora J."/>
            <person name="Crous P."/>
            <person name="Grigoriev I."/>
        </authorList>
    </citation>
    <scope>NUCLEOTIDE SEQUENCE</scope>
    <source>
        <strain evidence="7">CBS 116435</strain>
    </source>
</reference>
<dbReference type="InterPro" id="IPR013148">
    <property type="entry name" value="Glyco_hydro_32_N"/>
</dbReference>
<dbReference type="SMART" id="SM00640">
    <property type="entry name" value="Glyco_32"/>
    <property type="match status" value="1"/>
</dbReference>
<evidence type="ECO:0000259" key="6">
    <source>
        <dbReference type="Pfam" id="PF08244"/>
    </source>
</evidence>
<dbReference type="CDD" id="cd18621">
    <property type="entry name" value="GH32_XdINV-like"/>
    <property type="match status" value="1"/>
</dbReference>
<evidence type="ECO:0000313" key="8">
    <source>
        <dbReference type="Proteomes" id="UP000799441"/>
    </source>
</evidence>
<dbReference type="OrthoDB" id="202537at2759"/>
<dbReference type="InterPro" id="IPR023296">
    <property type="entry name" value="Glyco_hydro_beta-prop_sf"/>
</dbReference>
<dbReference type="Pfam" id="PF08244">
    <property type="entry name" value="Glyco_hydro_32C"/>
    <property type="match status" value="1"/>
</dbReference>
<keyword evidence="2 4" id="KW-0378">Hydrolase</keyword>
<dbReference type="GO" id="GO:0005737">
    <property type="term" value="C:cytoplasm"/>
    <property type="evidence" value="ECO:0007669"/>
    <property type="project" value="TreeGrafter"/>
</dbReference>
<protein>
    <submittedName>
        <fullName evidence="7">Glycoside hydrolase family 32 protein</fullName>
    </submittedName>
</protein>
<evidence type="ECO:0000259" key="5">
    <source>
        <dbReference type="Pfam" id="PF00251"/>
    </source>
</evidence>
<dbReference type="PANTHER" id="PTHR42800:SF3">
    <property type="entry name" value="GLYCOSYL HYDROLASE FAMILY 32 N-TERMINAL DOMAIN-CONTAINING PROTEIN"/>
    <property type="match status" value="1"/>
</dbReference>
<proteinExistence type="inferred from homology"/>
<feature type="domain" description="Glycosyl hydrolase family 32 C-terminal" evidence="6">
    <location>
        <begin position="501"/>
        <end position="650"/>
    </location>
</feature>
<dbReference type="GO" id="GO:0004575">
    <property type="term" value="F:sucrose alpha-glucosidase activity"/>
    <property type="evidence" value="ECO:0007669"/>
    <property type="project" value="TreeGrafter"/>
</dbReference>
<dbReference type="PANTHER" id="PTHR42800">
    <property type="entry name" value="EXOINULINASE INUD (AFU_ORTHOLOGUE AFUA_5G00480)"/>
    <property type="match status" value="1"/>
</dbReference>
<dbReference type="EMBL" id="MU003842">
    <property type="protein sequence ID" value="KAF2717515.1"/>
    <property type="molecule type" value="Genomic_DNA"/>
</dbReference>
<comment type="similarity">
    <text evidence="1 4">Belongs to the glycosyl hydrolase 32 family.</text>
</comment>
<comment type="caution">
    <text evidence="7">The sequence shown here is derived from an EMBL/GenBank/DDBJ whole genome shotgun (WGS) entry which is preliminary data.</text>
</comment>
<dbReference type="InterPro" id="IPR013189">
    <property type="entry name" value="Glyco_hydro_32_C"/>
</dbReference>
<gene>
    <name evidence="7" type="ORF">K431DRAFT_333999</name>
</gene>
<evidence type="ECO:0000256" key="1">
    <source>
        <dbReference type="ARBA" id="ARBA00009902"/>
    </source>
</evidence>
<evidence type="ECO:0000256" key="2">
    <source>
        <dbReference type="ARBA" id="ARBA00022801"/>
    </source>
</evidence>
<dbReference type="Proteomes" id="UP000799441">
    <property type="component" value="Unassembled WGS sequence"/>
</dbReference>
<organism evidence="7 8">
    <name type="scientific">Polychaeton citri CBS 116435</name>
    <dbReference type="NCBI Taxonomy" id="1314669"/>
    <lineage>
        <taxon>Eukaryota</taxon>
        <taxon>Fungi</taxon>
        <taxon>Dikarya</taxon>
        <taxon>Ascomycota</taxon>
        <taxon>Pezizomycotina</taxon>
        <taxon>Dothideomycetes</taxon>
        <taxon>Dothideomycetidae</taxon>
        <taxon>Capnodiales</taxon>
        <taxon>Capnodiaceae</taxon>
        <taxon>Polychaeton</taxon>
    </lineage>
</organism>
<keyword evidence="8" id="KW-1185">Reference proteome</keyword>
<dbReference type="GO" id="GO:0005987">
    <property type="term" value="P:sucrose catabolic process"/>
    <property type="evidence" value="ECO:0007669"/>
    <property type="project" value="TreeGrafter"/>
</dbReference>
<keyword evidence="3 4" id="KW-0326">Glycosidase</keyword>
<dbReference type="AlphaFoldDB" id="A0A9P4Q107"/>
<dbReference type="Pfam" id="PF00251">
    <property type="entry name" value="Glyco_hydro_32N"/>
    <property type="match status" value="1"/>
</dbReference>
<dbReference type="InterPro" id="IPR001362">
    <property type="entry name" value="Glyco_hydro_32"/>
</dbReference>
<evidence type="ECO:0000256" key="4">
    <source>
        <dbReference type="RuleBase" id="RU362110"/>
    </source>
</evidence>
<name>A0A9P4Q107_9PEZI</name>
<feature type="domain" description="Glycosyl hydrolase family 32 N-terminal" evidence="5">
    <location>
        <begin position="50"/>
        <end position="424"/>
    </location>
</feature>